<feature type="transmembrane region" description="Helical" evidence="7">
    <location>
        <begin position="106"/>
        <end position="131"/>
    </location>
</feature>
<evidence type="ECO:0000313" key="10">
    <source>
        <dbReference type="Proteomes" id="UP001139150"/>
    </source>
</evidence>
<dbReference type="GO" id="GO:0022857">
    <property type="term" value="F:transmembrane transporter activity"/>
    <property type="evidence" value="ECO:0007669"/>
    <property type="project" value="TreeGrafter"/>
</dbReference>
<accession>A0A9X2CUH9</accession>
<keyword evidence="10" id="KW-1185">Reference proteome</keyword>
<feature type="transmembrane region" description="Helical" evidence="7">
    <location>
        <begin position="342"/>
        <end position="361"/>
    </location>
</feature>
<feature type="transmembrane region" description="Helical" evidence="7">
    <location>
        <begin position="62"/>
        <end position="86"/>
    </location>
</feature>
<feature type="transmembrane region" description="Helical" evidence="7">
    <location>
        <begin position="313"/>
        <end position="335"/>
    </location>
</feature>
<comment type="subcellular location">
    <subcellularLocation>
        <location evidence="1">Cell inner membrane</location>
        <topology evidence="1">Multi-pass membrane protein</topology>
    </subcellularLocation>
</comment>
<feature type="transmembrane region" description="Helical" evidence="7">
    <location>
        <begin position="222"/>
        <end position="244"/>
    </location>
</feature>
<feature type="domain" description="TRAP C4-dicarboxylate transport system permease DctM subunit" evidence="8">
    <location>
        <begin position="13"/>
        <end position="426"/>
    </location>
</feature>
<keyword evidence="4 7" id="KW-0812">Transmembrane</keyword>
<dbReference type="RefSeq" id="WP_250097363.1">
    <property type="nucleotide sequence ID" value="NZ_JAKRYL010000016.1"/>
</dbReference>
<dbReference type="InterPro" id="IPR010656">
    <property type="entry name" value="DctM"/>
</dbReference>
<evidence type="ECO:0000256" key="2">
    <source>
        <dbReference type="ARBA" id="ARBA00022475"/>
    </source>
</evidence>
<sequence length="435" mass="46836">MNLDPQLIGVLGLIVMVILVFLRVPVGFVMILVGFLGFALIRGSGSSFSIMGNTFYEALSDYNFTAIPLFILMGFLAYYCGIVTQLFDTAKKWVGHLPGGMAQVTIFGGAGFGAVSGSGPASTATLSKIAFPEMVKTGVDKKLAYGVVASVGPLAVMIPPSILMIVFAIITQQSIGQLLIGGLLPGIVAATVYMILVYILVKRKPDIAPAQPNTTFKEKMMSLKGIGPFAILVFTIVAGLYSGIFTPTEAGGMGAFVVFVMVLLKHGFKWEIMKNSMIETMKTTCMIFILVGGAFVFSYFLSVSRIPTTLSQFLVSLPVEPIVIILGIILLYLILGMFIEMISAMFLTLPIIFPAVIALGYDPIWFGVLLVFLVEVALVTPPFGMSLFILKGTVPGSDLRDIYKGAVPFIFADFAIIALFLLFPQIITFLPSLMN</sequence>
<dbReference type="InterPro" id="IPR004681">
    <property type="entry name" value="TRAP_DctM"/>
</dbReference>
<feature type="transmembrane region" description="Helical" evidence="7">
    <location>
        <begin position="12"/>
        <end position="41"/>
    </location>
</feature>
<keyword evidence="5 7" id="KW-1133">Transmembrane helix</keyword>
<keyword evidence="3" id="KW-0997">Cell inner membrane</keyword>
<feature type="transmembrane region" description="Helical" evidence="7">
    <location>
        <begin position="176"/>
        <end position="201"/>
    </location>
</feature>
<dbReference type="EMBL" id="JAKRYL010000016">
    <property type="protein sequence ID" value="MCL7748473.1"/>
    <property type="molecule type" value="Genomic_DNA"/>
</dbReference>
<dbReference type="PANTHER" id="PTHR33362">
    <property type="entry name" value="SIALIC ACID TRAP TRANSPORTER PERMEASE PROTEIN SIAT-RELATED"/>
    <property type="match status" value="1"/>
</dbReference>
<feature type="transmembrane region" description="Helical" evidence="7">
    <location>
        <begin position="250"/>
        <end position="268"/>
    </location>
</feature>
<dbReference type="PIRSF" id="PIRSF006066">
    <property type="entry name" value="HI0050"/>
    <property type="match status" value="1"/>
</dbReference>
<evidence type="ECO:0000256" key="4">
    <source>
        <dbReference type="ARBA" id="ARBA00022692"/>
    </source>
</evidence>
<dbReference type="AlphaFoldDB" id="A0A9X2CUH9"/>
<comment type="caution">
    <text evidence="9">The sequence shown here is derived from an EMBL/GenBank/DDBJ whole genome shotgun (WGS) entry which is preliminary data.</text>
</comment>
<dbReference type="Proteomes" id="UP001139150">
    <property type="component" value="Unassembled WGS sequence"/>
</dbReference>
<dbReference type="NCBIfam" id="TIGR00786">
    <property type="entry name" value="dctM"/>
    <property type="match status" value="1"/>
</dbReference>
<dbReference type="PANTHER" id="PTHR33362:SF5">
    <property type="entry name" value="C4-DICARBOXYLATE TRAP TRANSPORTER LARGE PERMEASE PROTEIN DCTM"/>
    <property type="match status" value="1"/>
</dbReference>
<proteinExistence type="predicted"/>
<dbReference type="GO" id="GO:0005886">
    <property type="term" value="C:plasma membrane"/>
    <property type="evidence" value="ECO:0007669"/>
    <property type="project" value="UniProtKB-SubCell"/>
</dbReference>
<feature type="transmembrane region" description="Helical" evidence="7">
    <location>
        <begin position="402"/>
        <end position="427"/>
    </location>
</feature>
<feature type="transmembrane region" description="Helical" evidence="7">
    <location>
        <begin position="143"/>
        <end position="170"/>
    </location>
</feature>
<organism evidence="9 10">
    <name type="scientific">Halalkalibacter alkaliphilus</name>
    <dbReference type="NCBI Taxonomy" id="2917993"/>
    <lineage>
        <taxon>Bacteria</taxon>
        <taxon>Bacillati</taxon>
        <taxon>Bacillota</taxon>
        <taxon>Bacilli</taxon>
        <taxon>Bacillales</taxon>
        <taxon>Bacillaceae</taxon>
        <taxon>Halalkalibacter</taxon>
    </lineage>
</organism>
<evidence type="ECO:0000313" key="9">
    <source>
        <dbReference type="EMBL" id="MCL7748473.1"/>
    </source>
</evidence>
<evidence type="ECO:0000256" key="3">
    <source>
        <dbReference type="ARBA" id="ARBA00022519"/>
    </source>
</evidence>
<name>A0A9X2CUH9_9BACI</name>
<feature type="transmembrane region" description="Helical" evidence="7">
    <location>
        <begin position="280"/>
        <end position="301"/>
    </location>
</feature>
<evidence type="ECO:0000256" key="7">
    <source>
        <dbReference type="SAM" id="Phobius"/>
    </source>
</evidence>
<evidence type="ECO:0000256" key="6">
    <source>
        <dbReference type="ARBA" id="ARBA00023136"/>
    </source>
</evidence>
<evidence type="ECO:0000256" key="1">
    <source>
        <dbReference type="ARBA" id="ARBA00004429"/>
    </source>
</evidence>
<feature type="transmembrane region" description="Helical" evidence="7">
    <location>
        <begin position="367"/>
        <end position="390"/>
    </location>
</feature>
<evidence type="ECO:0000256" key="5">
    <source>
        <dbReference type="ARBA" id="ARBA00022989"/>
    </source>
</evidence>
<evidence type="ECO:0000259" key="8">
    <source>
        <dbReference type="Pfam" id="PF06808"/>
    </source>
</evidence>
<keyword evidence="6 7" id="KW-0472">Membrane</keyword>
<keyword evidence="2" id="KW-1003">Cell membrane</keyword>
<protein>
    <submittedName>
        <fullName evidence="9">TRAP transporter large permease</fullName>
    </submittedName>
</protein>
<dbReference type="Pfam" id="PF06808">
    <property type="entry name" value="DctM"/>
    <property type="match status" value="1"/>
</dbReference>
<gene>
    <name evidence="9" type="ORF">MF646_15195</name>
</gene>
<reference evidence="9" key="1">
    <citation type="submission" date="2022-02" db="EMBL/GenBank/DDBJ databases">
        <title>Halalkalibacter sp. nov. isolated from Lonar Lake, India.</title>
        <authorList>
            <person name="Joshi A."/>
            <person name="Thite S."/>
            <person name="Lodha T."/>
        </authorList>
    </citation>
    <scope>NUCLEOTIDE SEQUENCE</scope>
    <source>
        <strain evidence="9">MEB205</strain>
    </source>
</reference>